<feature type="region of interest" description="Disordered" evidence="1">
    <location>
        <begin position="72"/>
        <end position="91"/>
    </location>
</feature>
<keyword evidence="2" id="KW-0732">Signal</keyword>
<evidence type="ECO:0000313" key="4">
    <source>
        <dbReference type="Proteomes" id="UP000542111"/>
    </source>
</evidence>
<accession>A0A7Y1MPF9</accession>
<protein>
    <submittedName>
        <fullName evidence="3">Type IV pilus biogenesis protein PilP</fullName>
    </submittedName>
</protein>
<dbReference type="InterPro" id="IPR022753">
    <property type="entry name" value="T4SS_pilus_biogen_PilP"/>
</dbReference>
<name>A0A7Y1MPF9_9PSED</name>
<feature type="signal peptide" evidence="2">
    <location>
        <begin position="1"/>
        <end position="22"/>
    </location>
</feature>
<proteinExistence type="predicted"/>
<evidence type="ECO:0000256" key="1">
    <source>
        <dbReference type="SAM" id="MobiDB-lite"/>
    </source>
</evidence>
<dbReference type="EMBL" id="JAAQYP010000015">
    <property type="protein sequence ID" value="NNA95858.1"/>
    <property type="molecule type" value="Genomic_DNA"/>
</dbReference>
<feature type="compositionally biased region" description="Pro residues" evidence="1">
    <location>
        <begin position="173"/>
        <end position="182"/>
    </location>
</feature>
<gene>
    <name evidence="3" type="primary">pilP</name>
    <name evidence="3" type="ORF">HBO33_11815</name>
</gene>
<dbReference type="NCBIfam" id="TIGR03021">
    <property type="entry name" value="pilP_fam"/>
    <property type="match status" value="1"/>
</dbReference>
<evidence type="ECO:0000256" key="2">
    <source>
        <dbReference type="SAM" id="SignalP"/>
    </source>
</evidence>
<feature type="region of interest" description="Disordered" evidence="1">
    <location>
        <begin position="155"/>
        <end position="190"/>
    </location>
</feature>
<evidence type="ECO:0000313" key="3">
    <source>
        <dbReference type="EMBL" id="NNA95858.1"/>
    </source>
</evidence>
<comment type="caution">
    <text evidence="3">The sequence shown here is derived from an EMBL/GenBank/DDBJ whole genome shotgun (WGS) entry which is preliminary data.</text>
</comment>
<feature type="compositionally biased region" description="Polar residues" evidence="1">
    <location>
        <begin position="157"/>
        <end position="170"/>
    </location>
</feature>
<reference evidence="3 4" key="1">
    <citation type="journal article" date="2020" name="Front. Microbiol.">
        <title>Genetic Organization of the aprX-lipA2 Operon Affects the Proteolytic Potential of Pseudomonas Species in Milk.</title>
        <authorList>
            <person name="Maier C."/>
            <person name="Huptas C."/>
            <person name="von Neubeck M."/>
            <person name="Scherer S."/>
            <person name="Wenning M."/>
            <person name="Lucking G."/>
        </authorList>
    </citation>
    <scope>NUCLEOTIDE SEQUENCE [LARGE SCALE GENOMIC DNA]</scope>
    <source>
        <strain evidence="3 4">G4779</strain>
    </source>
</reference>
<dbReference type="RefSeq" id="WP_169897745.1">
    <property type="nucleotide sequence ID" value="NZ_JAAQYP010000015.1"/>
</dbReference>
<sequence length="190" mass="20221">MRNKTLCFWFSIIAFGAPLSWANENSPSGVNVGELAIIQSQTILLNAKAERAKAERSITGEDQNVAAQPASTIFPQGSFPPSTTSVTRSTEAQQDLPVVKAVFGSGKRLRATLLYSGGFEVDAEVSSKELPGGFRVATLTVENVTLERGGKRYPLGFSNQPPINVTTNKEPTPSVPPFPPALPGLIPAQP</sequence>
<dbReference type="AlphaFoldDB" id="A0A7Y1MPF9"/>
<dbReference type="Proteomes" id="UP000542111">
    <property type="component" value="Unassembled WGS sequence"/>
</dbReference>
<organism evidence="3 4">
    <name type="scientific">Pseudomonas gessardii</name>
    <dbReference type="NCBI Taxonomy" id="78544"/>
    <lineage>
        <taxon>Bacteria</taxon>
        <taxon>Pseudomonadati</taxon>
        <taxon>Pseudomonadota</taxon>
        <taxon>Gammaproteobacteria</taxon>
        <taxon>Pseudomonadales</taxon>
        <taxon>Pseudomonadaceae</taxon>
        <taxon>Pseudomonas</taxon>
    </lineage>
</organism>
<feature type="chain" id="PRO_5031380747" evidence="2">
    <location>
        <begin position="23"/>
        <end position="190"/>
    </location>
</feature>